<proteinExistence type="inferred from homology"/>
<dbReference type="SUPFAM" id="SSF161098">
    <property type="entry name" value="MetI-like"/>
    <property type="match status" value="1"/>
</dbReference>
<feature type="transmembrane region" description="Helical" evidence="7">
    <location>
        <begin position="135"/>
        <end position="155"/>
    </location>
</feature>
<evidence type="ECO:0000256" key="4">
    <source>
        <dbReference type="ARBA" id="ARBA00022692"/>
    </source>
</evidence>
<feature type="transmembrane region" description="Helical" evidence="7">
    <location>
        <begin position="236"/>
        <end position="256"/>
    </location>
</feature>
<dbReference type="PROSITE" id="PS50928">
    <property type="entry name" value="ABC_TM1"/>
    <property type="match status" value="1"/>
</dbReference>
<feature type="transmembrane region" description="Helical" evidence="7">
    <location>
        <begin position="38"/>
        <end position="58"/>
    </location>
</feature>
<name>A0AAU7GAB0_9MICO</name>
<sequence length="329" mass="36779">MPLADASTEARRGTAGPAADTAAGPRPGRPRRVSRRTFWLGMAFASPFLVGFAVLYGYPILASAYYSFTDFNLFQAPQWVGLDNYTGLFDDPNFWKSLWNTLYLTIFGVPIALAIALAGAHLLNFPVRGQPLYRALVYLPSIVPMVVGGYLWRWLLNTQYGFVNYFLSLFGVDGPNWLQEPDWSKPSILLMTWWTVGGTMIIFLAALKDVPHELYEAAELDGAGAWRRFTNVTWPVISPITLFQVIVSLIGFLQIFTQPYLLSQERLNSASAGPGGSMLTYAMYLYQNAFVFLKMGYASAMAWILFLVTLVVTLIVLATSKRWVHYGSD</sequence>
<comment type="subcellular location">
    <subcellularLocation>
        <location evidence="1 7">Cell membrane</location>
        <topology evidence="1 7">Multi-pass membrane protein</topology>
    </subcellularLocation>
</comment>
<feature type="transmembrane region" description="Helical" evidence="7">
    <location>
        <begin position="102"/>
        <end position="123"/>
    </location>
</feature>
<dbReference type="AlphaFoldDB" id="A0AAU7GAB0"/>
<feature type="transmembrane region" description="Helical" evidence="7">
    <location>
        <begin position="188"/>
        <end position="207"/>
    </location>
</feature>
<keyword evidence="4 7" id="KW-0812">Transmembrane</keyword>
<dbReference type="InterPro" id="IPR035906">
    <property type="entry name" value="MetI-like_sf"/>
</dbReference>
<reference evidence="10" key="1">
    <citation type="submission" date="2024-05" db="EMBL/GenBank/DDBJ databases">
        <title>The Natural Products Discovery Center: Release of the First 8490 Sequenced Strains for Exploring Actinobacteria Biosynthetic Diversity.</title>
        <authorList>
            <person name="Kalkreuter E."/>
            <person name="Kautsar S.A."/>
            <person name="Yang D."/>
            <person name="Bader C.D."/>
            <person name="Teijaro C.N."/>
            <person name="Fluegel L."/>
            <person name="Davis C.M."/>
            <person name="Simpson J.R."/>
            <person name="Lauterbach L."/>
            <person name="Steele A.D."/>
            <person name="Gui C."/>
            <person name="Meng S."/>
            <person name="Li G."/>
            <person name="Viehrig K."/>
            <person name="Ye F."/>
            <person name="Su P."/>
            <person name="Kiefer A.F."/>
            <person name="Nichols A."/>
            <person name="Cepeda A.J."/>
            <person name="Yan W."/>
            <person name="Fan B."/>
            <person name="Jiang Y."/>
            <person name="Adhikari A."/>
            <person name="Zheng C.-J."/>
            <person name="Schuster L."/>
            <person name="Cowan T.M."/>
            <person name="Smanski M.J."/>
            <person name="Chevrette M.G."/>
            <person name="de Carvalho L.P.S."/>
            <person name="Shen B."/>
        </authorList>
    </citation>
    <scope>NUCLEOTIDE SEQUENCE</scope>
    <source>
        <strain evidence="10">NPDC080035</strain>
    </source>
</reference>
<dbReference type="InterPro" id="IPR000515">
    <property type="entry name" value="MetI-like"/>
</dbReference>
<keyword evidence="5 7" id="KW-1133">Transmembrane helix</keyword>
<dbReference type="PANTHER" id="PTHR30193:SF1">
    <property type="entry name" value="ABC TRANSPORTER PERMEASE PROTEIN YESP-RELATED"/>
    <property type="match status" value="1"/>
</dbReference>
<keyword evidence="6 7" id="KW-0472">Membrane</keyword>
<feature type="transmembrane region" description="Helical" evidence="7">
    <location>
        <begin position="276"/>
        <end position="293"/>
    </location>
</feature>
<feature type="domain" description="ABC transmembrane type-1" evidence="9">
    <location>
        <begin position="98"/>
        <end position="316"/>
    </location>
</feature>
<evidence type="ECO:0000313" key="10">
    <source>
        <dbReference type="EMBL" id="XBM47361.1"/>
    </source>
</evidence>
<dbReference type="GO" id="GO:0005886">
    <property type="term" value="C:plasma membrane"/>
    <property type="evidence" value="ECO:0007669"/>
    <property type="project" value="UniProtKB-SubCell"/>
</dbReference>
<protein>
    <submittedName>
        <fullName evidence="10">Sugar ABC transporter permease</fullName>
    </submittedName>
</protein>
<dbReference type="InterPro" id="IPR051393">
    <property type="entry name" value="ABC_transporter_permease"/>
</dbReference>
<keyword evidence="3" id="KW-1003">Cell membrane</keyword>
<evidence type="ECO:0000256" key="3">
    <source>
        <dbReference type="ARBA" id="ARBA00022475"/>
    </source>
</evidence>
<evidence type="ECO:0000256" key="2">
    <source>
        <dbReference type="ARBA" id="ARBA00022448"/>
    </source>
</evidence>
<dbReference type="RefSeq" id="WP_348787334.1">
    <property type="nucleotide sequence ID" value="NZ_CP157390.1"/>
</dbReference>
<dbReference type="EMBL" id="CP157390">
    <property type="protein sequence ID" value="XBM47361.1"/>
    <property type="molecule type" value="Genomic_DNA"/>
</dbReference>
<dbReference type="GO" id="GO:0055085">
    <property type="term" value="P:transmembrane transport"/>
    <property type="evidence" value="ECO:0007669"/>
    <property type="project" value="InterPro"/>
</dbReference>
<evidence type="ECO:0000259" key="9">
    <source>
        <dbReference type="PROSITE" id="PS50928"/>
    </source>
</evidence>
<evidence type="ECO:0000256" key="6">
    <source>
        <dbReference type="ARBA" id="ARBA00023136"/>
    </source>
</evidence>
<dbReference type="CDD" id="cd06261">
    <property type="entry name" value="TM_PBP2"/>
    <property type="match status" value="1"/>
</dbReference>
<feature type="compositionally biased region" description="Low complexity" evidence="8">
    <location>
        <begin position="13"/>
        <end position="26"/>
    </location>
</feature>
<gene>
    <name evidence="10" type="ORF">AAME72_14900</name>
</gene>
<evidence type="ECO:0000256" key="1">
    <source>
        <dbReference type="ARBA" id="ARBA00004651"/>
    </source>
</evidence>
<comment type="similarity">
    <text evidence="7">Belongs to the binding-protein-dependent transport system permease family.</text>
</comment>
<feature type="region of interest" description="Disordered" evidence="8">
    <location>
        <begin position="1"/>
        <end position="31"/>
    </location>
</feature>
<evidence type="ECO:0000256" key="5">
    <source>
        <dbReference type="ARBA" id="ARBA00022989"/>
    </source>
</evidence>
<dbReference type="PANTHER" id="PTHR30193">
    <property type="entry name" value="ABC TRANSPORTER PERMEASE PROTEIN"/>
    <property type="match status" value="1"/>
</dbReference>
<keyword evidence="2 7" id="KW-0813">Transport</keyword>
<accession>A0AAU7GAB0</accession>
<evidence type="ECO:0000256" key="8">
    <source>
        <dbReference type="SAM" id="MobiDB-lite"/>
    </source>
</evidence>
<dbReference type="Gene3D" id="1.10.3720.10">
    <property type="entry name" value="MetI-like"/>
    <property type="match status" value="1"/>
</dbReference>
<organism evidence="10">
    <name type="scientific">Leifsonia sp. NPDC080035</name>
    <dbReference type="NCBI Taxonomy" id="3143936"/>
    <lineage>
        <taxon>Bacteria</taxon>
        <taxon>Bacillati</taxon>
        <taxon>Actinomycetota</taxon>
        <taxon>Actinomycetes</taxon>
        <taxon>Micrococcales</taxon>
        <taxon>Microbacteriaceae</taxon>
        <taxon>Leifsonia</taxon>
    </lineage>
</organism>
<evidence type="ECO:0000256" key="7">
    <source>
        <dbReference type="RuleBase" id="RU363032"/>
    </source>
</evidence>
<dbReference type="Pfam" id="PF00528">
    <property type="entry name" value="BPD_transp_1"/>
    <property type="match status" value="1"/>
</dbReference>
<feature type="transmembrane region" description="Helical" evidence="7">
    <location>
        <begin position="300"/>
        <end position="319"/>
    </location>
</feature>